<proteinExistence type="predicted"/>
<gene>
    <name evidence="1" type="ORF">L0F81_25105</name>
</gene>
<evidence type="ECO:0000313" key="1">
    <source>
        <dbReference type="EMBL" id="MCG0066521.1"/>
    </source>
</evidence>
<comment type="caution">
    <text evidence="1">The sequence shown here is derived from an EMBL/GenBank/DDBJ whole genome shotgun (WGS) entry which is preliminary data.</text>
</comment>
<keyword evidence="2" id="KW-1185">Reference proteome</keyword>
<dbReference type="RefSeq" id="WP_086699088.1">
    <property type="nucleotide sequence ID" value="NZ_JAKKZF010000111.1"/>
</dbReference>
<reference evidence="1 2" key="1">
    <citation type="submission" date="2022-01" db="EMBL/GenBank/DDBJ databases">
        <title>Draft Genome Sequences of Seven Type Strains of the Genus Streptomyces.</title>
        <authorList>
            <person name="Aziz S."/>
            <person name="Coretto E."/>
            <person name="Chronakova A."/>
            <person name="Sproer C."/>
            <person name="Huber K."/>
            <person name="Nouioui I."/>
            <person name="Gross H."/>
        </authorList>
    </citation>
    <scope>NUCLEOTIDE SEQUENCE [LARGE SCALE GENOMIC DNA]</scope>
    <source>
        <strain evidence="1 2">DSM 41685</strain>
    </source>
</reference>
<accession>A0ABS9JLT1</accession>
<name>A0ABS9JLT1_9ACTN</name>
<evidence type="ECO:0000313" key="2">
    <source>
        <dbReference type="Proteomes" id="UP001299012"/>
    </source>
</evidence>
<protein>
    <submittedName>
        <fullName evidence="1">Uncharacterized protein</fullName>
    </submittedName>
</protein>
<dbReference type="Proteomes" id="UP001299012">
    <property type="component" value="Unassembled WGS sequence"/>
</dbReference>
<sequence length="146" mass="16565">MPPRPKAPRADVIALLQEGRSDKYIGRTLRTSPMRVARIRADLELPRYQHAVVSLEQAWAARTQPTTDGHLLWHGFHREGIHPVLKHQGAEHSARRLAFRIAHGREPEGHVMAGCGLRECVHPRHVEDQPMRDQLRTQFTAIFGAA</sequence>
<dbReference type="EMBL" id="JAKKZF010000111">
    <property type="protein sequence ID" value="MCG0066521.1"/>
    <property type="molecule type" value="Genomic_DNA"/>
</dbReference>
<organism evidence="1 2">
    <name type="scientific">Streptomyces tricolor</name>
    <dbReference type="NCBI Taxonomy" id="68277"/>
    <lineage>
        <taxon>Bacteria</taxon>
        <taxon>Bacillati</taxon>
        <taxon>Actinomycetota</taxon>
        <taxon>Actinomycetes</taxon>
        <taxon>Kitasatosporales</taxon>
        <taxon>Streptomycetaceae</taxon>
        <taxon>Streptomyces</taxon>
        <taxon>Streptomyces violaceoruber group</taxon>
    </lineage>
</organism>